<dbReference type="PANTHER" id="PTHR11177:SF360">
    <property type="entry name" value="CHITINASE 4-RELATED"/>
    <property type="match status" value="1"/>
</dbReference>
<dbReference type="Pfam" id="PF00704">
    <property type="entry name" value="Glyco_hydro_18"/>
    <property type="match status" value="1"/>
</dbReference>
<dbReference type="PANTHER" id="PTHR11177">
    <property type="entry name" value="CHITINASE"/>
    <property type="match status" value="1"/>
</dbReference>
<dbReference type="InterPro" id="IPR001223">
    <property type="entry name" value="Glyco_hydro18_cat"/>
</dbReference>
<dbReference type="InterPro" id="IPR002557">
    <property type="entry name" value="Chitin-bd_dom"/>
</dbReference>
<feature type="domain" description="Chitin-binding type-2" evidence="7">
    <location>
        <begin position="351"/>
        <end position="410"/>
    </location>
</feature>
<evidence type="ECO:0000256" key="3">
    <source>
        <dbReference type="ARBA" id="ARBA00022801"/>
    </source>
</evidence>
<accession>A0A4Y2HME0</accession>
<dbReference type="GO" id="GO:0006032">
    <property type="term" value="P:chitin catabolic process"/>
    <property type="evidence" value="ECO:0007669"/>
    <property type="project" value="TreeGrafter"/>
</dbReference>
<proteinExistence type="inferred from homology"/>
<dbReference type="SUPFAM" id="SSF54556">
    <property type="entry name" value="Chitinase insertion domain"/>
    <property type="match status" value="1"/>
</dbReference>
<dbReference type="SMART" id="SM00494">
    <property type="entry name" value="ChtBD2"/>
    <property type="match status" value="1"/>
</dbReference>
<evidence type="ECO:0000259" key="8">
    <source>
        <dbReference type="PROSITE" id="PS51910"/>
    </source>
</evidence>
<dbReference type="GO" id="GO:0008061">
    <property type="term" value="F:chitin binding"/>
    <property type="evidence" value="ECO:0007669"/>
    <property type="project" value="UniProtKB-KW"/>
</dbReference>
<dbReference type="InterPro" id="IPR029070">
    <property type="entry name" value="Chitinase_insertion_sf"/>
</dbReference>
<comment type="caution">
    <text evidence="9">The sequence shown here is derived from an EMBL/GenBank/DDBJ whole genome shotgun (WGS) entry which is preliminary data.</text>
</comment>
<sequence length="410" mass="45220">MLGYFDQTWYTCSSLAVLKQHCRGGYERFNNLKKKNPNLNTLIGIGGWNEGSTKYSAMAADPNAMTTFVKSVVNFCLKYSFNGLDVDWEYPANRGGAPHDKQNFVTLLKELKEAFAPHGLLLSAAVSAGKNTIDTAYDIPGVAKYLDYINVMTYDFHGSWERTTGHNAPLYPGPGVPELSVDYAIKYWVKNGAPKSKIILGMGTYGRSFTLANAANNGLGAPSTGPGMAGPFTRQAGTLGYNEICRDKGWTEVFAENIQAPYAYKGNQWVGYDSVKSIGIKVDYVIQNGLGGGMIWSLETDDFRGSCGGGKYPLLTTIASKLKIKRQTTDPTPKIIKQPISNSTTTHRRQEFRCTREGFLRDPTDCSVFYYCKARDQKYFYKLTLNCPAGTAFDTSLSACKWKKEVPGCA</sequence>
<keyword evidence="2" id="KW-0147">Chitin-binding</keyword>
<evidence type="ECO:0000256" key="6">
    <source>
        <dbReference type="RuleBase" id="RU000489"/>
    </source>
</evidence>
<dbReference type="PROSITE" id="PS50940">
    <property type="entry name" value="CHIT_BIND_II"/>
    <property type="match status" value="1"/>
</dbReference>
<keyword evidence="3 6" id="KW-0378">Hydrolase</keyword>
<keyword evidence="5 6" id="KW-0326">Glycosidase</keyword>
<keyword evidence="10" id="KW-1185">Reference proteome</keyword>
<evidence type="ECO:0000256" key="5">
    <source>
        <dbReference type="ARBA" id="ARBA00023295"/>
    </source>
</evidence>
<protein>
    <submittedName>
        <fullName evidence="9">Chitotriosidase-1</fullName>
    </submittedName>
</protein>
<evidence type="ECO:0000313" key="9">
    <source>
        <dbReference type="EMBL" id="GBM66525.1"/>
    </source>
</evidence>
<dbReference type="InterPro" id="IPR011583">
    <property type="entry name" value="Chitinase_II/V-like_cat"/>
</dbReference>
<reference evidence="9 10" key="1">
    <citation type="journal article" date="2019" name="Sci. Rep.">
        <title>Orb-weaving spider Araneus ventricosus genome elucidates the spidroin gene catalogue.</title>
        <authorList>
            <person name="Kono N."/>
            <person name="Nakamura H."/>
            <person name="Ohtoshi R."/>
            <person name="Moran D.A.P."/>
            <person name="Shinohara A."/>
            <person name="Yoshida Y."/>
            <person name="Fujiwara M."/>
            <person name="Mori M."/>
            <person name="Tomita M."/>
            <person name="Arakawa K."/>
        </authorList>
    </citation>
    <scope>NUCLEOTIDE SEQUENCE [LARGE SCALE GENOMIC DNA]</scope>
</reference>
<dbReference type="CDD" id="cd02872">
    <property type="entry name" value="GH18_chitolectin_chitotriosidase"/>
    <property type="match status" value="1"/>
</dbReference>
<organism evidence="9 10">
    <name type="scientific">Araneus ventricosus</name>
    <name type="common">Orbweaver spider</name>
    <name type="synonym">Epeira ventricosa</name>
    <dbReference type="NCBI Taxonomy" id="182803"/>
    <lineage>
        <taxon>Eukaryota</taxon>
        <taxon>Metazoa</taxon>
        <taxon>Ecdysozoa</taxon>
        <taxon>Arthropoda</taxon>
        <taxon>Chelicerata</taxon>
        <taxon>Arachnida</taxon>
        <taxon>Araneae</taxon>
        <taxon>Araneomorphae</taxon>
        <taxon>Entelegynae</taxon>
        <taxon>Araneoidea</taxon>
        <taxon>Araneidae</taxon>
        <taxon>Araneus</taxon>
    </lineage>
</organism>
<dbReference type="EMBL" id="BGPR01002031">
    <property type="protein sequence ID" value="GBM66525.1"/>
    <property type="molecule type" value="Genomic_DNA"/>
</dbReference>
<dbReference type="OrthoDB" id="6410677at2759"/>
<dbReference type="AlphaFoldDB" id="A0A4Y2HME0"/>
<evidence type="ECO:0000256" key="2">
    <source>
        <dbReference type="ARBA" id="ARBA00022669"/>
    </source>
</evidence>
<dbReference type="PROSITE" id="PS51910">
    <property type="entry name" value="GH18_2"/>
    <property type="match status" value="1"/>
</dbReference>
<dbReference type="Gene3D" id="2.170.140.10">
    <property type="entry name" value="Chitin binding domain"/>
    <property type="match status" value="1"/>
</dbReference>
<dbReference type="Gene3D" id="3.10.50.10">
    <property type="match status" value="1"/>
</dbReference>
<dbReference type="InterPro" id="IPR017853">
    <property type="entry name" value="GH"/>
</dbReference>
<dbReference type="InterPro" id="IPR001579">
    <property type="entry name" value="Glyco_hydro_18_chit_AS"/>
</dbReference>
<dbReference type="Gene3D" id="3.20.20.80">
    <property type="entry name" value="Glycosidases"/>
    <property type="match status" value="1"/>
</dbReference>
<dbReference type="PROSITE" id="PS01095">
    <property type="entry name" value="GH18_1"/>
    <property type="match status" value="1"/>
</dbReference>
<dbReference type="FunFam" id="3.10.50.10:FF:000001">
    <property type="entry name" value="Chitinase 3-like 1"/>
    <property type="match status" value="1"/>
</dbReference>
<evidence type="ECO:0000256" key="1">
    <source>
        <dbReference type="ARBA" id="ARBA00009121"/>
    </source>
</evidence>
<keyword evidence="4" id="KW-1015">Disulfide bond</keyword>
<dbReference type="InterPro" id="IPR050314">
    <property type="entry name" value="Glycosyl_Hydrlase_18"/>
</dbReference>
<dbReference type="GO" id="GO:0005576">
    <property type="term" value="C:extracellular region"/>
    <property type="evidence" value="ECO:0007669"/>
    <property type="project" value="InterPro"/>
</dbReference>
<dbReference type="SMART" id="SM00636">
    <property type="entry name" value="Glyco_18"/>
    <property type="match status" value="1"/>
</dbReference>
<dbReference type="SUPFAM" id="SSF51445">
    <property type="entry name" value="(Trans)glycosidases"/>
    <property type="match status" value="1"/>
</dbReference>
<dbReference type="Pfam" id="PF01607">
    <property type="entry name" value="CBM_14"/>
    <property type="match status" value="1"/>
</dbReference>
<dbReference type="GO" id="GO:0004568">
    <property type="term" value="F:chitinase activity"/>
    <property type="evidence" value="ECO:0007669"/>
    <property type="project" value="TreeGrafter"/>
</dbReference>
<dbReference type="GO" id="GO:0005975">
    <property type="term" value="P:carbohydrate metabolic process"/>
    <property type="evidence" value="ECO:0007669"/>
    <property type="project" value="InterPro"/>
</dbReference>
<feature type="domain" description="GH18" evidence="8">
    <location>
        <begin position="1"/>
        <end position="325"/>
    </location>
</feature>
<evidence type="ECO:0000256" key="4">
    <source>
        <dbReference type="ARBA" id="ARBA00023157"/>
    </source>
</evidence>
<comment type="similarity">
    <text evidence="1">Belongs to the glycosyl hydrolase 18 family. Chitinase class II subfamily.</text>
</comment>
<name>A0A4Y2HME0_ARAVE</name>
<gene>
    <name evidence="9" type="primary">CHIT1_3</name>
    <name evidence="9" type="ORF">AVEN_246926_1</name>
</gene>
<dbReference type="Proteomes" id="UP000499080">
    <property type="component" value="Unassembled WGS sequence"/>
</dbReference>
<evidence type="ECO:0000313" key="10">
    <source>
        <dbReference type="Proteomes" id="UP000499080"/>
    </source>
</evidence>
<dbReference type="SUPFAM" id="SSF57625">
    <property type="entry name" value="Invertebrate chitin-binding proteins"/>
    <property type="match status" value="1"/>
</dbReference>
<dbReference type="InterPro" id="IPR036508">
    <property type="entry name" value="Chitin-bd_dom_sf"/>
</dbReference>
<evidence type="ECO:0000259" key="7">
    <source>
        <dbReference type="PROSITE" id="PS50940"/>
    </source>
</evidence>